<dbReference type="EMBL" id="JAQQAF010000004">
    <property type="protein sequence ID" value="KAJ8490669.1"/>
    <property type="molecule type" value="Genomic_DNA"/>
</dbReference>
<accession>A0AAV8PKZ7</accession>
<name>A0AAV8PKZ7_ENSVE</name>
<keyword evidence="2" id="KW-1185">Reference proteome</keyword>
<protein>
    <submittedName>
        <fullName evidence="1">Uncharacterized protein</fullName>
    </submittedName>
</protein>
<organism evidence="1 2">
    <name type="scientific">Ensete ventricosum</name>
    <name type="common">Abyssinian banana</name>
    <name type="synonym">Musa ensete</name>
    <dbReference type="NCBI Taxonomy" id="4639"/>
    <lineage>
        <taxon>Eukaryota</taxon>
        <taxon>Viridiplantae</taxon>
        <taxon>Streptophyta</taxon>
        <taxon>Embryophyta</taxon>
        <taxon>Tracheophyta</taxon>
        <taxon>Spermatophyta</taxon>
        <taxon>Magnoliopsida</taxon>
        <taxon>Liliopsida</taxon>
        <taxon>Zingiberales</taxon>
        <taxon>Musaceae</taxon>
        <taxon>Ensete</taxon>
    </lineage>
</organism>
<sequence length="91" mass="10317">MKMVVGRARHFAMTAIFLSSREEFFINLQTAFDYRQSSEDEIGPSTTRIFSPTEAAGKLVCTSTSLPQRRLVMKMLGREQYHGSKCQLHTG</sequence>
<gene>
    <name evidence="1" type="ORF">OPV22_012390</name>
</gene>
<reference evidence="1 2" key="1">
    <citation type="submission" date="2022-12" db="EMBL/GenBank/DDBJ databases">
        <title>Chromosome-scale assembly of the Ensete ventricosum genome.</title>
        <authorList>
            <person name="Dussert Y."/>
            <person name="Stocks J."/>
            <person name="Wendawek A."/>
            <person name="Woldeyes F."/>
            <person name="Nichols R.A."/>
            <person name="Borrell J.S."/>
        </authorList>
    </citation>
    <scope>NUCLEOTIDE SEQUENCE [LARGE SCALE GENOMIC DNA]</scope>
    <source>
        <strain evidence="2">cv. Maze</strain>
        <tissue evidence="1">Seeds</tissue>
    </source>
</reference>
<evidence type="ECO:0000313" key="2">
    <source>
        <dbReference type="Proteomes" id="UP001222027"/>
    </source>
</evidence>
<comment type="caution">
    <text evidence="1">The sequence shown here is derived from an EMBL/GenBank/DDBJ whole genome shotgun (WGS) entry which is preliminary data.</text>
</comment>
<proteinExistence type="predicted"/>
<evidence type="ECO:0000313" key="1">
    <source>
        <dbReference type="EMBL" id="KAJ8490669.1"/>
    </source>
</evidence>
<dbReference type="Proteomes" id="UP001222027">
    <property type="component" value="Unassembled WGS sequence"/>
</dbReference>
<dbReference type="AlphaFoldDB" id="A0AAV8PKZ7"/>